<evidence type="ECO:0000313" key="3">
    <source>
        <dbReference type="Proteomes" id="UP001199106"/>
    </source>
</evidence>
<dbReference type="Proteomes" id="UP001199106">
    <property type="component" value="Unassembled WGS sequence"/>
</dbReference>
<accession>A0AAD4I257</accession>
<gene>
    <name evidence="2" type="ORF">G6011_02766</name>
</gene>
<keyword evidence="3" id="KW-1185">Reference proteome</keyword>
<comment type="caution">
    <text evidence="2">The sequence shown here is derived from an EMBL/GenBank/DDBJ whole genome shotgun (WGS) entry which is preliminary data.</text>
</comment>
<feature type="region of interest" description="Disordered" evidence="1">
    <location>
        <begin position="1"/>
        <end position="28"/>
    </location>
</feature>
<feature type="region of interest" description="Disordered" evidence="1">
    <location>
        <begin position="63"/>
        <end position="272"/>
    </location>
</feature>
<organism evidence="2 3">
    <name type="scientific">Alternaria panax</name>
    <dbReference type="NCBI Taxonomy" id="48097"/>
    <lineage>
        <taxon>Eukaryota</taxon>
        <taxon>Fungi</taxon>
        <taxon>Dikarya</taxon>
        <taxon>Ascomycota</taxon>
        <taxon>Pezizomycotina</taxon>
        <taxon>Dothideomycetes</taxon>
        <taxon>Pleosporomycetidae</taxon>
        <taxon>Pleosporales</taxon>
        <taxon>Pleosporineae</taxon>
        <taxon>Pleosporaceae</taxon>
        <taxon>Alternaria</taxon>
        <taxon>Alternaria sect. Panax</taxon>
    </lineage>
</organism>
<feature type="compositionally biased region" description="Low complexity" evidence="1">
    <location>
        <begin position="224"/>
        <end position="238"/>
    </location>
</feature>
<dbReference type="EMBL" id="JAANER010000009">
    <property type="protein sequence ID" value="KAG9186210.1"/>
    <property type="molecule type" value="Genomic_DNA"/>
</dbReference>
<evidence type="ECO:0000313" key="2">
    <source>
        <dbReference type="EMBL" id="KAG9186210.1"/>
    </source>
</evidence>
<feature type="compositionally biased region" description="Polar residues" evidence="1">
    <location>
        <begin position="208"/>
        <end position="223"/>
    </location>
</feature>
<reference evidence="2" key="1">
    <citation type="submission" date="2021-07" db="EMBL/GenBank/DDBJ databases">
        <title>Genome Resource of American Ginseng Black Spot Pathogen Alternaria panax.</title>
        <authorList>
            <person name="Qiu C."/>
            <person name="Wang W."/>
            <person name="Liu Z."/>
        </authorList>
    </citation>
    <scope>NUCLEOTIDE SEQUENCE</scope>
    <source>
        <strain evidence="2">BNCC115425</strain>
    </source>
</reference>
<sequence length="507" mass="56015">MPSFAFWKSAKADPTKAPLLTGDATTEGPSIVIPLAAKDLNLNPDGEDSGVFLFDDDALPLQPDLLSEAEPLIASSSATEQDDPTQEPAQEVQSPVKNYSKKLISTNNDDPPVPPPKSSPLSQPQCTIATDEPSIVTKEEESRSFQSFDQTHPQQLEPLPVSPEQPINQESLFRRPVSSAMDAITTQPRDRDSGVYVSDDDSLPTPPRSTSLALSDFKQQSGNASVSSKHTASTSASSPRQRTDSIARLKRPAELNLGANPVSDSSKPRSELEKRYDLIRNSKTQSKAALRSPTALLQERLNMSTKKERVEEERTRVFTPPRQTTNGCWLPGPGAQVDAFTSTSVRARTEAGGRPAWWCKVDKLVVFDGVDVGSDGHVKIHTRTSKGLSIARRRGDMETIVIPMNCAHCQEMLNRHEWKYDMRVCKRSVCWDCKERCKWEVEQEKLTAEAIAVKADGNRYRADSVLQDEEQQEKHMMQKVGIEQERPMSPIKTIGGIAERVESIVGA</sequence>
<proteinExistence type="predicted"/>
<protein>
    <submittedName>
        <fullName evidence="2">Uncharacterized protein</fullName>
    </submittedName>
</protein>
<feature type="compositionally biased region" description="Polar residues" evidence="1">
    <location>
        <begin position="87"/>
        <end position="109"/>
    </location>
</feature>
<evidence type="ECO:0000256" key="1">
    <source>
        <dbReference type="SAM" id="MobiDB-lite"/>
    </source>
</evidence>
<feature type="compositionally biased region" description="Basic and acidic residues" evidence="1">
    <location>
        <begin position="241"/>
        <end position="253"/>
    </location>
</feature>
<feature type="compositionally biased region" description="Polar residues" evidence="1">
    <location>
        <begin position="144"/>
        <end position="154"/>
    </location>
</feature>
<dbReference type="AlphaFoldDB" id="A0AAD4I257"/>
<name>A0AAD4I257_9PLEO</name>